<accession>A0ABQ5N4P3</accession>
<keyword evidence="1 3" id="KW-0732">Signal</keyword>
<protein>
    <recommendedName>
        <fullName evidence="8">3D domain-containing protein</fullName>
    </recommendedName>
</protein>
<keyword evidence="2" id="KW-0175">Coiled coil</keyword>
<dbReference type="InterPro" id="IPR010611">
    <property type="entry name" value="3D_dom"/>
</dbReference>
<dbReference type="InterPro" id="IPR051933">
    <property type="entry name" value="Resuscitation_pf_RpfB"/>
</dbReference>
<dbReference type="Gene3D" id="6.10.250.3150">
    <property type="match status" value="1"/>
</dbReference>
<evidence type="ECO:0000256" key="3">
    <source>
        <dbReference type="SAM" id="SignalP"/>
    </source>
</evidence>
<organism evidence="6 7">
    <name type="scientific">Clostridium omnivorum</name>
    <dbReference type="NCBI Taxonomy" id="1604902"/>
    <lineage>
        <taxon>Bacteria</taxon>
        <taxon>Bacillati</taxon>
        <taxon>Bacillota</taxon>
        <taxon>Clostridia</taxon>
        <taxon>Eubacteriales</taxon>
        <taxon>Clostridiaceae</taxon>
        <taxon>Clostridium</taxon>
    </lineage>
</organism>
<feature type="chain" id="PRO_5045198724" description="3D domain-containing protein" evidence="3">
    <location>
        <begin position="25"/>
        <end position="386"/>
    </location>
</feature>
<dbReference type="Proteomes" id="UP001208567">
    <property type="component" value="Unassembled WGS sequence"/>
</dbReference>
<keyword evidence="7" id="KW-1185">Reference proteome</keyword>
<dbReference type="InterPro" id="IPR036908">
    <property type="entry name" value="RlpA-like_sf"/>
</dbReference>
<dbReference type="RefSeq" id="WP_264849376.1">
    <property type="nucleotide sequence ID" value="NZ_BRXR01000001.1"/>
</dbReference>
<sequence length="386" mass="42134">MVKKSLPLSILLALLICTSSVTFAAVDPQSTIADNKVKFQQMSDNLIETNKKISTLNTQIEKLKNDISKNNADIDKNNKQIDVEKAHMEQLMKEVDSSQAVANRRIRAMYINGYNENIVGSLLSSKSFSDAVCKFEAVKEVISYDKKIFNGLAEKKKELDKSISSLDAKKEQLQKLKDNNDTNLKQLDDDKAKLQDLAKQFEQQRNNAAQIIKENEEKLIAHAVSVIDSSTSSISDMKNALMTLNSLLPQISTDSVKQKAKSYISSGNAKLADMIARSSAPAGTDNVTFKATYTMEATAYSGGTVTALGLKPVRDPSGLSTVAVDPSVIPLGTKVYISGYGYAICSDTGGAIKGNIVDLYMNSESECLSFGRRTVVVNIVAYPGEW</sequence>
<feature type="coiled-coil region" evidence="2">
    <location>
        <begin position="46"/>
        <end position="94"/>
    </location>
</feature>
<evidence type="ECO:0000313" key="7">
    <source>
        <dbReference type="Proteomes" id="UP001208567"/>
    </source>
</evidence>
<evidence type="ECO:0000259" key="4">
    <source>
        <dbReference type="Pfam" id="PF06725"/>
    </source>
</evidence>
<evidence type="ECO:0000256" key="1">
    <source>
        <dbReference type="ARBA" id="ARBA00022729"/>
    </source>
</evidence>
<evidence type="ECO:0000313" key="6">
    <source>
        <dbReference type="EMBL" id="GLC30111.1"/>
    </source>
</evidence>
<gene>
    <name evidence="6" type="ORF">bsdE14_15210</name>
</gene>
<dbReference type="PANTHER" id="PTHR39160:SF4">
    <property type="entry name" value="RESUSCITATION-PROMOTING FACTOR RPFB"/>
    <property type="match status" value="1"/>
</dbReference>
<feature type="signal peptide" evidence="3">
    <location>
        <begin position="1"/>
        <end position="24"/>
    </location>
</feature>
<dbReference type="Pfam" id="PF24568">
    <property type="entry name" value="CC_PcsB"/>
    <property type="match status" value="1"/>
</dbReference>
<evidence type="ECO:0000259" key="5">
    <source>
        <dbReference type="Pfam" id="PF24568"/>
    </source>
</evidence>
<evidence type="ECO:0008006" key="8">
    <source>
        <dbReference type="Google" id="ProtNLM"/>
    </source>
</evidence>
<dbReference type="SUPFAM" id="SSF50685">
    <property type="entry name" value="Barwin-like endoglucanases"/>
    <property type="match status" value="1"/>
</dbReference>
<dbReference type="Pfam" id="PF06725">
    <property type="entry name" value="3D"/>
    <property type="match status" value="1"/>
</dbReference>
<dbReference type="EMBL" id="BRXR01000001">
    <property type="protein sequence ID" value="GLC30111.1"/>
    <property type="molecule type" value="Genomic_DNA"/>
</dbReference>
<dbReference type="InterPro" id="IPR057309">
    <property type="entry name" value="PcsB_CC"/>
</dbReference>
<feature type="domain" description="Peptidoglycan hydrolase PcsB coiled-coil" evidence="5">
    <location>
        <begin position="89"/>
        <end position="161"/>
    </location>
</feature>
<dbReference type="CDD" id="cd22786">
    <property type="entry name" value="DPBB_YuiC-like"/>
    <property type="match status" value="1"/>
</dbReference>
<dbReference type="Gene3D" id="2.40.40.10">
    <property type="entry name" value="RlpA-like domain"/>
    <property type="match status" value="1"/>
</dbReference>
<feature type="coiled-coil region" evidence="2">
    <location>
        <begin position="152"/>
        <end position="218"/>
    </location>
</feature>
<name>A0ABQ5N4P3_9CLOT</name>
<comment type="caution">
    <text evidence="6">The sequence shown here is derived from an EMBL/GenBank/DDBJ whole genome shotgun (WGS) entry which is preliminary data.</text>
</comment>
<proteinExistence type="predicted"/>
<dbReference type="PANTHER" id="PTHR39160">
    <property type="entry name" value="CELL WALL-BINDING PROTEIN YOCH"/>
    <property type="match status" value="1"/>
</dbReference>
<reference evidence="6 7" key="1">
    <citation type="journal article" date="2024" name="Int. J. Syst. Evol. Microbiol.">
        <title>Clostridium omnivorum sp. nov., isolated from anoxic soil under the treatment of reductive soil disinfestation.</title>
        <authorList>
            <person name="Ueki A."/>
            <person name="Tonouchi A."/>
            <person name="Kaku N."/>
            <person name="Honma S."/>
            <person name="Ueki K."/>
        </authorList>
    </citation>
    <scope>NUCLEOTIDE SEQUENCE [LARGE SCALE GENOMIC DNA]</scope>
    <source>
        <strain evidence="6 7">E14</strain>
    </source>
</reference>
<feature type="domain" description="3D" evidence="4">
    <location>
        <begin position="320"/>
        <end position="379"/>
    </location>
</feature>
<evidence type="ECO:0000256" key="2">
    <source>
        <dbReference type="SAM" id="Coils"/>
    </source>
</evidence>